<dbReference type="AlphaFoldDB" id="A0AB34K478"/>
<evidence type="ECO:0000256" key="1">
    <source>
        <dbReference type="SAM" id="MobiDB-lite"/>
    </source>
</evidence>
<accession>A0AB34K478</accession>
<organism evidence="2 3">
    <name type="scientific">Prymnesium parvum</name>
    <name type="common">Toxic golden alga</name>
    <dbReference type="NCBI Taxonomy" id="97485"/>
    <lineage>
        <taxon>Eukaryota</taxon>
        <taxon>Haptista</taxon>
        <taxon>Haptophyta</taxon>
        <taxon>Prymnesiophyceae</taxon>
        <taxon>Prymnesiales</taxon>
        <taxon>Prymnesiaceae</taxon>
        <taxon>Prymnesium</taxon>
    </lineage>
</organism>
<name>A0AB34K478_PRYPA</name>
<gene>
    <name evidence="2" type="ORF">AB1Y20_000305</name>
</gene>
<proteinExistence type="predicted"/>
<reference evidence="2 3" key="1">
    <citation type="journal article" date="2024" name="Science">
        <title>Giant polyketide synthase enzymes in the biosynthesis of giant marine polyether toxins.</title>
        <authorList>
            <person name="Fallon T.R."/>
            <person name="Shende V.V."/>
            <person name="Wierzbicki I.H."/>
            <person name="Pendleton A.L."/>
            <person name="Watervoot N.F."/>
            <person name="Auber R.P."/>
            <person name="Gonzalez D.J."/>
            <person name="Wisecaver J.H."/>
            <person name="Moore B.S."/>
        </authorList>
    </citation>
    <scope>NUCLEOTIDE SEQUENCE [LARGE SCALE GENOMIC DNA]</scope>
    <source>
        <strain evidence="2 3">12B1</strain>
    </source>
</reference>
<sequence>MTISADAHNVPLFLLPSAREPGEANAVTHHVRDRLYDSEPWKQPQCSSHSHDDQSEDDETSCDAPLHWAPKTNRRHIVPSWRQAQTLG</sequence>
<keyword evidence="3" id="KW-1185">Reference proteome</keyword>
<evidence type="ECO:0000313" key="3">
    <source>
        <dbReference type="Proteomes" id="UP001515480"/>
    </source>
</evidence>
<evidence type="ECO:0000313" key="2">
    <source>
        <dbReference type="EMBL" id="KAL1529353.1"/>
    </source>
</evidence>
<comment type="caution">
    <text evidence="2">The sequence shown here is derived from an EMBL/GenBank/DDBJ whole genome shotgun (WGS) entry which is preliminary data.</text>
</comment>
<protein>
    <submittedName>
        <fullName evidence="2">Uncharacterized protein</fullName>
    </submittedName>
</protein>
<feature type="region of interest" description="Disordered" evidence="1">
    <location>
        <begin position="36"/>
        <end position="88"/>
    </location>
</feature>
<dbReference type="Proteomes" id="UP001515480">
    <property type="component" value="Unassembled WGS sequence"/>
</dbReference>
<dbReference type="EMBL" id="JBGBPQ010000001">
    <property type="protein sequence ID" value="KAL1529353.1"/>
    <property type="molecule type" value="Genomic_DNA"/>
</dbReference>